<reference evidence="1" key="2">
    <citation type="submission" date="2015-06" db="UniProtKB">
        <authorList>
            <consortium name="EnsemblMetazoa"/>
        </authorList>
    </citation>
    <scope>IDENTIFICATION</scope>
</reference>
<evidence type="ECO:0000313" key="1">
    <source>
        <dbReference type="EnsemblMetazoa" id="tetur55g00050.1"/>
    </source>
</evidence>
<dbReference type="AlphaFoldDB" id="T1L5V7"/>
<dbReference type="Proteomes" id="UP000015104">
    <property type="component" value="Unassembled WGS sequence"/>
</dbReference>
<dbReference type="EMBL" id="CAEY01001476">
    <property type="status" value="NOT_ANNOTATED_CDS"/>
    <property type="molecule type" value="Genomic_DNA"/>
</dbReference>
<protein>
    <submittedName>
        <fullName evidence="1">Uncharacterized protein</fullName>
    </submittedName>
</protein>
<dbReference type="EnsemblMetazoa" id="tetur55g00050.1">
    <property type="protein sequence ID" value="tetur55g00050.1"/>
    <property type="gene ID" value="tetur55g00050"/>
</dbReference>
<keyword evidence="2" id="KW-1185">Reference proteome</keyword>
<proteinExistence type="predicted"/>
<name>T1L5V7_TETUR</name>
<organism evidence="1 2">
    <name type="scientific">Tetranychus urticae</name>
    <name type="common">Two-spotted spider mite</name>
    <dbReference type="NCBI Taxonomy" id="32264"/>
    <lineage>
        <taxon>Eukaryota</taxon>
        <taxon>Metazoa</taxon>
        <taxon>Ecdysozoa</taxon>
        <taxon>Arthropoda</taxon>
        <taxon>Chelicerata</taxon>
        <taxon>Arachnida</taxon>
        <taxon>Acari</taxon>
        <taxon>Acariformes</taxon>
        <taxon>Trombidiformes</taxon>
        <taxon>Prostigmata</taxon>
        <taxon>Eleutherengona</taxon>
        <taxon>Raphignathae</taxon>
        <taxon>Tetranychoidea</taxon>
        <taxon>Tetranychidae</taxon>
        <taxon>Tetranychus</taxon>
    </lineage>
</organism>
<dbReference type="HOGENOM" id="CLU_2743313_0_0_1"/>
<accession>T1L5V7</accession>
<evidence type="ECO:0000313" key="2">
    <source>
        <dbReference type="Proteomes" id="UP000015104"/>
    </source>
</evidence>
<sequence length="315" mass="36774">MLYKSRLYSDQGMQQEIAADMLRLTDKENKLADIVINNGLICGYRHLTYDEYCAAFFAEPHNSTDHECLRFERYNRLETTMIALQDFVSSLSMTQKLASKRSINIIVHKKLAGKHWDVAHILTMLWFGLMGWRTNPRVPAHLNNISRRISNTDTWDRSHQYYQSTWKNLDSFGPFWKSTPCIGFHYICEMNVLKIMEKKMALFELELAYQNLTDDKKDLKYVSREMIKSPIYSNVDYKSFFKSRKKKEKKSTASAKENCAIPCFFLLLSSMQFALLAGGLRMALTADLYFKIRRGINECGIEDKIYFGTPDFSRP</sequence>
<reference evidence="2" key="1">
    <citation type="submission" date="2011-08" db="EMBL/GenBank/DDBJ databases">
        <authorList>
            <person name="Rombauts S."/>
        </authorList>
    </citation>
    <scope>NUCLEOTIDE SEQUENCE</scope>
    <source>
        <strain evidence="2">London</strain>
    </source>
</reference>